<evidence type="ECO:0000256" key="3">
    <source>
        <dbReference type="ARBA" id="ARBA00023203"/>
    </source>
</evidence>
<evidence type="ECO:0000256" key="4">
    <source>
        <dbReference type="PROSITE-ProRule" id="PRU00087"/>
    </source>
</evidence>
<dbReference type="PROSITE" id="PS00019">
    <property type="entry name" value="ACTININ_1"/>
    <property type="match status" value="1"/>
</dbReference>
<name>A0A9F1U427_HALDU</name>
<feature type="repeat" description="Filamin" evidence="4">
    <location>
        <begin position="873"/>
        <end position="971"/>
    </location>
</feature>
<feature type="region of interest" description="Disordered" evidence="5">
    <location>
        <begin position="1298"/>
        <end position="1318"/>
    </location>
</feature>
<feature type="repeat" description="Filamin" evidence="4">
    <location>
        <begin position="1071"/>
        <end position="1167"/>
    </location>
</feature>
<dbReference type="SUPFAM" id="SSF81296">
    <property type="entry name" value="E set domains"/>
    <property type="match status" value="8"/>
</dbReference>
<dbReference type="Gene3D" id="2.60.40.10">
    <property type="entry name" value="Immunoglobulins"/>
    <property type="match status" value="8"/>
</dbReference>
<dbReference type="Pfam" id="PF00630">
    <property type="entry name" value="Filamin"/>
    <property type="match status" value="5"/>
</dbReference>
<dbReference type="GO" id="GO:0051015">
    <property type="term" value="F:actin filament binding"/>
    <property type="evidence" value="ECO:0007669"/>
    <property type="project" value="InterPro"/>
</dbReference>
<feature type="region of interest" description="Disordered" evidence="5">
    <location>
        <begin position="35"/>
        <end position="59"/>
    </location>
</feature>
<feature type="domain" description="Calponin-homology (CH)" evidence="6">
    <location>
        <begin position="197"/>
        <end position="300"/>
    </location>
</feature>
<dbReference type="PANTHER" id="PTHR38537">
    <property type="entry name" value="JITTERBUG, ISOFORM N"/>
    <property type="match status" value="1"/>
</dbReference>
<organism evidence="7">
    <name type="scientific">Halisarca dujardinii</name>
    <name type="common">Dujardin's slime sponge</name>
    <dbReference type="NCBI Taxonomy" id="2583056"/>
    <lineage>
        <taxon>Eukaryota</taxon>
        <taxon>Metazoa</taxon>
        <taxon>Porifera</taxon>
        <taxon>Demospongiae</taxon>
        <taxon>Verongimorpha</taxon>
        <taxon>Chondrillida</taxon>
        <taxon>Halisarcidae</taxon>
        <taxon>Halisarca</taxon>
    </lineage>
</organism>
<dbReference type="InterPro" id="IPR014756">
    <property type="entry name" value="Ig_E-set"/>
</dbReference>
<feature type="domain" description="Calponin-homology (CH)" evidence="6">
    <location>
        <begin position="79"/>
        <end position="189"/>
    </location>
</feature>
<keyword evidence="2" id="KW-0677">Repeat</keyword>
<evidence type="ECO:0000313" key="7">
    <source>
        <dbReference type="EMBL" id="WAW84878.1"/>
    </source>
</evidence>
<dbReference type="InterPro" id="IPR001715">
    <property type="entry name" value="CH_dom"/>
</dbReference>
<dbReference type="SMART" id="SM00033">
    <property type="entry name" value="CH"/>
    <property type="match status" value="3"/>
</dbReference>
<keyword evidence="3" id="KW-0009">Actin-binding</keyword>
<proteinExistence type="evidence at transcript level"/>
<comment type="similarity">
    <text evidence="1">Belongs to the filamin family.</text>
</comment>
<dbReference type="PANTHER" id="PTHR38537:SF16">
    <property type="entry name" value="CALPONIN-HOMOLOGY (CH) DOMAIN-CONTAINING PROTEIN"/>
    <property type="match status" value="1"/>
</dbReference>
<reference evidence="7" key="1">
    <citation type="submission" date="2022-05" db="EMBL/GenBank/DDBJ databases">
        <authorList>
            <person name="Mikhailov K."/>
            <person name="Kravchuk O."/>
            <person name="Lyupina Y."/>
            <person name="Adameyko K."/>
        </authorList>
    </citation>
    <scope>NUCLEOTIDE SEQUENCE</scope>
</reference>
<dbReference type="InterPro" id="IPR001589">
    <property type="entry name" value="Actinin_actin-bd_CS"/>
</dbReference>
<evidence type="ECO:0000256" key="5">
    <source>
        <dbReference type="SAM" id="MobiDB-lite"/>
    </source>
</evidence>
<feature type="repeat" description="Filamin" evidence="4">
    <location>
        <begin position="775"/>
        <end position="873"/>
    </location>
</feature>
<dbReference type="GO" id="GO:0030036">
    <property type="term" value="P:actin cytoskeleton organization"/>
    <property type="evidence" value="ECO:0007669"/>
    <property type="project" value="InterPro"/>
</dbReference>
<feature type="region of interest" description="Disordered" evidence="5">
    <location>
        <begin position="1260"/>
        <end position="1280"/>
    </location>
</feature>
<protein>
    <submittedName>
        <fullName evidence="7">Filamin-like 8</fullName>
    </submittedName>
</protein>
<evidence type="ECO:0000256" key="1">
    <source>
        <dbReference type="ARBA" id="ARBA00009238"/>
    </source>
</evidence>
<feature type="compositionally biased region" description="Polar residues" evidence="5">
    <location>
        <begin position="1306"/>
        <end position="1318"/>
    </location>
</feature>
<dbReference type="InterPro" id="IPR044801">
    <property type="entry name" value="Filamin"/>
</dbReference>
<accession>A0A9F1U427</accession>
<feature type="repeat" description="Filamin" evidence="4">
    <location>
        <begin position="972"/>
        <end position="1070"/>
    </location>
</feature>
<feature type="repeat" description="Filamin" evidence="4">
    <location>
        <begin position="493"/>
        <end position="590"/>
    </location>
</feature>
<evidence type="ECO:0000259" key="6">
    <source>
        <dbReference type="PROSITE" id="PS50021"/>
    </source>
</evidence>
<dbReference type="PROSITE" id="PS50194">
    <property type="entry name" value="FILAMIN_REPEAT"/>
    <property type="match status" value="8"/>
</dbReference>
<feature type="repeat" description="Filamin" evidence="4">
    <location>
        <begin position="399"/>
        <end position="495"/>
    </location>
</feature>
<dbReference type="SMART" id="SM00557">
    <property type="entry name" value="IG_FLMN"/>
    <property type="match status" value="8"/>
</dbReference>
<dbReference type="PROSITE" id="PS50021">
    <property type="entry name" value="CH"/>
    <property type="match status" value="2"/>
</dbReference>
<feature type="repeat" description="Filamin" evidence="4">
    <location>
        <begin position="680"/>
        <end position="777"/>
    </location>
</feature>
<dbReference type="InterPro" id="IPR017868">
    <property type="entry name" value="Filamin/ABP280_repeat-like"/>
</dbReference>
<dbReference type="InterPro" id="IPR001298">
    <property type="entry name" value="Filamin/ABP280_rpt"/>
</dbReference>
<sequence>MCPIGEALLYSPPSPLPPPVHPAVKMAAVMQPMSQPYHQQQGTKYHYSVPDDDDDLGAQPSVPRQIDIASQPKQPAWKKIQEKTFTNWINERLKATKTTSTYHIENLHDDLADGIILARLLETISSKKVKGIHRYPNLKAHYIDNLSLCLDFMRNAQEIKLVNIHPEEIYKGNMTIIMGLIWTLIQKYQIRTSGVTVTTRKVMIDWLRSMLPEWNISNLTTDWNDGRALLVMIDRIKPGLVPNLKTLDPTKRRNNCALAINQARTHLKIPAILSHMDLSNPEVDDISTMTYFSQFLPTACSNLLKWVRKMLPNKNIRNLTTDWNDGTALACLLEAKFPGIFPKARTLTAATARDNVERSFDLAEQRIGIVPNIDTENFMDPTVDELPVMTFLTQIRYGQLSPLPEMVRVYGHIGDVAVRVGQSCQFTVDASAAGPGKLFIDAYYVTSGRAVDMVQTKSNKNVHVIKYIPKEAGTINFDVLWSDTPVPDSPFIVDVEDAHPVKLHGLEKLQEPRNVDEPVELLLDASQAPPGGVPKVVLQYGFGAPVEASIVSQGDGKYSVRFVPPNEGVPKLIVTHGNKKLDHLSQDIRVVDYRRFTVVPVPEGKQFRTFERVEFTARSDGPSLDILQVMAICGDVQVPLKIETTEGHVGTVAFTPTMAGIYSVEVACGDRLVKGTPFLVKVIDPSQISLENKFPRYLHIGVPFEFKLDTRNAGPGTPNVSVEDRALEEVFEVEIVDDDQKVSGTKIIVIPKEYGEFVLSLTWSGSQVTGSPFHVAVCDPSRCLVSGDIANKKAYLVGRPVTFTVAANDAWINSDIKPVVTAQGPSQKYKAELVELGDSKYQATFTPYEVGPHTVSITFGDKDVPGGPYDIAVMTMGKSACSATGAGLRQAYTSIPATFQILASHSGLVEAGVVKISVAGVVNKKECKVRVRDNQNGTYDVAYLTELPGAYLITISYNDNNIPGSPFKLNALMGPDSSKCSMSGPALEASSILQIGKPIDFEVDASKAGNGNLQVKAVGPKGIQARVYTSKSEKHGVHDIRLDPIRHGKYRVSARFSNKHIPNSPFIIKVYQGADPTKCRAYGNGLEDGVIGEPGTFTIETRDAGAGTLQVRLHGVKDAFKIDIKPKDQRDPRTLMARYDATKPGEYLITIKWSDVHIPGSPFRVRLLGEAMDVEENVPRPTPKDTQATGLGVIAEDEEEVEETAQTKPSSSSRKSSKIVKQASTEQRGQNMDVGAMPMFQPTITGQYEDVMTKGATKASTISGRGGIKPSTSLNFSKNSKTMADRNKALFETYSKQEQLDKKIQSKMSRSKSLTGQF</sequence>
<dbReference type="InterPro" id="IPR036872">
    <property type="entry name" value="CH_dom_sf"/>
</dbReference>
<dbReference type="Pfam" id="PF00307">
    <property type="entry name" value="CH"/>
    <property type="match status" value="3"/>
</dbReference>
<dbReference type="InterPro" id="IPR013783">
    <property type="entry name" value="Ig-like_fold"/>
</dbReference>
<feature type="region of interest" description="Disordered" evidence="5">
    <location>
        <begin position="1197"/>
        <end position="1231"/>
    </location>
</feature>
<dbReference type="SUPFAM" id="SSF47576">
    <property type="entry name" value="Calponin-homology domain, CH-domain"/>
    <property type="match status" value="2"/>
</dbReference>
<dbReference type="Gene3D" id="1.10.418.10">
    <property type="entry name" value="Calponin-like domain"/>
    <property type="match status" value="3"/>
</dbReference>
<feature type="compositionally biased region" description="Polar residues" evidence="5">
    <location>
        <begin position="1270"/>
        <end position="1280"/>
    </location>
</feature>
<evidence type="ECO:0000256" key="2">
    <source>
        <dbReference type="ARBA" id="ARBA00022737"/>
    </source>
</evidence>
<feature type="repeat" description="Filamin" evidence="4">
    <location>
        <begin position="614"/>
        <end position="682"/>
    </location>
</feature>
<dbReference type="EMBL" id="ON500538">
    <property type="protein sequence ID" value="WAW84878.1"/>
    <property type="molecule type" value="mRNA"/>
</dbReference>